<dbReference type="GO" id="GO:0005655">
    <property type="term" value="C:nucleolar ribonuclease P complex"/>
    <property type="evidence" value="ECO:0007669"/>
    <property type="project" value="InterPro"/>
</dbReference>
<name>A0A1Y2B6F9_9FUNG</name>
<dbReference type="GO" id="GO:0006364">
    <property type="term" value="P:rRNA processing"/>
    <property type="evidence" value="ECO:0007669"/>
    <property type="project" value="InterPro"/>
</dbReference>
<feature type="region of interest" description="Disordered" evidence="1">
    <location>
        <begin position="143"/>
        <end position="162"/>
    </location>
</feature>
<dbReference type="Gene3D" id="3.30.1330.30">
    <property type="match status" value="1"/>
</dbReference>
<keyword evidence="3" id="KW-1185">Reference proteome</keyword>
<dbReference type="InterPro" id="IPR042848">
    <property type="entry name" value="Rpp38"/>
</dbReference>
<protein>
    <recommendedName>
        <fullName evidence="4">Ribosomal protein L7Ae/L30e/S12e/Gadd45 domain-containing protein</fullName>
    </recommendedName>
</protein>
<reference evidence="2 3" key="1">
    <citation type="submission" date="2016-07" db="EMBL/GenBank/DDBJ databases">
        <title>Pervasive Adenine N6-methylation of Active Genes in Fungi.</title>
        <authorList>
            <consortium name="DOE Joint Genome Institute"/>
            <person name="Mondo S.J."/>
            <person name="Dannebaum R.O."/>
            <person name="Kuo R.C."/>
            <person name="Labutti K."/>
            <person name="Haridas S."/>
            <person name="Kuo A."/>
            <person name="Salamov A."/>
            <person name="Ahrendt S.R."/>
            <person name="Lipzen A."/>
            <person name="Sullivan W."/>
            <person name="Andreopoulos W.B."/>
            <person name="Clum A."/>
            <person name="Lindquist E."/>
            <person name="Daum C."/>
            <person name="Ramamoorthy G.K."/>
            <person name="Gryganskyi A."/>
            <person name="Culley D."/>
            <person name="Magnuson J.K."/>
            <person name="James T.Y."/>
            <person name="O'Malley M.A."/>
            <person name="Stajich J.E."/>
            <person name="Spatafora J.W."/>
            <person name="Visel A."/>
            <person name="Grigoriev I.V."/>
        </authorList>
    </citation>
    <scope>NUCLEOTIDE SEQUENCE [LARGE SCALE GENOMIC DNA]</scope>
    <source>
        <strain evidence="2 3">JEL800</strain>
    </source>
</reference>
<dbReference type="GO" id="GO:0033204">
    <property type="term" value="F:ribonuclease P RNA binding"/>
    <property type="evidence" value="ECO:0007669"/>
    <property type="project" value="TreeGrafter"/>
</dbReference>
<feature type="compositionally biased region" description="Basic and acidic residues" evidence="1">
    <location>
        <begin position="275"/>
        <end position="286"/>
    </location>
</feature>
<feature type="region of interest" description="Disordered" evidence="1">
    <location>
        <begin position="1"/>
        <end position="31"/>
    </location>
</feature>
<feature type="compositionally biased region" description="Acidic residues" evidence="1">
    <location>
        <begin position="287"/>
        <end position="297"/>
    </location>
</feature>
<dbReference type="GO" id="GO:0000172">
    <property type="term" value="C:ribonuclease MRP complex"/>
    <property type="evidence" value="ECO:0007669"/>
    <property type="project" value="InterPro"/>
</dbReference>
<organism evidence="2 3">
    <name type="scientific">Rhizoclosmatium globosum</name>
    <dbReference type="NCBI Taxonomy" id="329046"/>
    <lineage>
        <taxon>Eukaryota</taxon>
        <taxon>Fungi</taxon>
        <taxon>Fungi incertae sedis</taxon>
        <taxon>Chytridiomycota</taxon>
        <taxon>Chytridiomycota incertae sedis</taxon>
        <taxon>Chytridiomycetes</taxon>
        <taxon>Chytridiales</taxon>
        <taxon>Chytriomycetaceae</taxon>
        <taxon>Rhizoclosmatium</taxon>
    </lineage>
</organism>
<dbReference type="GO" id="GO:0004526">
    <property type="term" value="F:ribonuclease P activity"/>
    <property type="evidence" value="ECO:0007669"/>
    <property type="project" value="TreeGrafter"/>
</dbReference>
<dbReference type="InterPro" id="IPR029064">
    <property type="entry name" value="Ribosomal_eL30-like_sf"/>
</dbReference>
<dbReference type="Pfam" id="PF08228">
    <property type="entry name" value="RNase_P_pop3"/>
    <property type="match status" value="1"/>
</dbReference>
<gene>
    <name evidence="2" type="ORF">BCR33DRAFT_772210</name>
</gene>
<dbReference type="EMBL" id="MCGO01000083">
    <property type="protein sequence ID" value="ORY30314.1"/>
    <property type="molecule type" value="Genomic_DNA"/>
</dbReference>
<dbReference type="Proteomes" id="UP000193642">
    <property type="component" value="Unassembled WGS sequence"/>
</dbReference>
<dbReference type="STRING" id="329046.A0A1Y2B6F9"/>
<dbReference type="PANTHER" id="PTHR46948">
    <property type="entry name" value="RIBONUCLEASE P PROTEIN SUBUNIT P38"/>
    <property type="match status" value="1"/>
</dbReference>
<sequence>MPPKPGNQRHEGKITAGKGLKKEMDSATRTKQKTILSSPFVYRWASISQTEAETTLSHLEQLLAPISVAKRAAAAKRTAANEVARDLRIQKTQESEIAAAKSELESLKNVDKSLLSIDAKLRLDADLKRVELKRKRLESSVASKKRRLDLDEEDEEEGVKEHPLARETKDSLVIGINSLTKELQNPTTKIRAIFVCKSDVPVPHLYAHLPTLCHLHSIPVLLVPLHIGAESRIAQALGVKSVIALGIKQDSPLFDSLFEHVRGFIQPVNLPWLPKEAKKGGNQKDGDGDESMDGNDA</sequence>
<evidence type="ECO:0000313" key="2">
    <source>
        <dbReference type="EMBL" id="ORY30314.1"/>
    </source>
</evidence>
<dbReference type="InterPro" id="IPR013241">
    <property type="entry name" value="RNase_P_Pop3"/>
</dbReference>
<evidence type="ECO:0000313" key="3">
    <source>
        <dbReference type="Proteomes" id="UP000193642"/>
    </source>
</evidence>
<dbReference type="GO" id="GO:0001650">
    <property type="term" value="C:fibrillar center"/>
    <property type="evidence" value="ECO:0007669"/>
    <property type="project" value="TreeGrafter"/>
</dbReference>
<evidence type="ECO:0000256" key="1">
    <source>
        <dbReference type="SAM" id="MobiDB-lite"/>
    </source>
</evidence>
<dbReference type="AlphaFoldDB" id="A0A1Y2B6F9"/>
<dbReference type="OrthoDB" id="20109at2759"/>
<comment type="caution">
    <text evidence="2">The sequence shown here is derived from an EMBL/GenBank/DDBJ whole genome shotgun (WGS) entry which is preliminary data.</text>
</comment>
<proteinExistence type="predicted"/>
<accession>A0A1Y2B6F9</accession>
<feature type="region of interest" description="Disordered" evidence="1">
    <location>
        <begin position="275"/>
        <end position="297"/>
    </location>
</feature>
<dbReference type="PANTHER" id="PTHR46948:SF1">
    <property type="entry name" value="RIBONUCLEASE P PROTEIN SUBUNIT P38"/>
    <property type="match status" value="1"/>
</dbReference>
<dbReference type="GO" id="GO:0001682">
    <property type="term" value="P:tRNA 5'-leader removal"/>
    <property type="evidence" value="ECO:0007669"/>
    <property type="project" value="InterPro"/>
</dbReference>
<dbReference type="SUPFAM" id="SSF55315">
    <property type="entry name" value="L30e-like"/>
    <property type="match status" value="1"/>
</dbReference>
<evidence type="ECO:0008006" key="4">
    <source>
        <dbReference type="Google" id="ProtNLM"/>
    </source>
</evidence>